<evidence type="ECO:0000256" key="3">
    <source>
        <dbReference type="ARBA" id="ARBA00022559"/>
    </source>
</evidence>
<dbReference type="PRINTS" id="PR00457">
    <property type="entry name" value="ANPEROXIDASE"/>
</dbReference>
<proteinExistence type="predicted"/>
<keyword evidence="4" id="KW-0349">Heme</keyword>
<evidence type="ECO:0000313" key="15">
    <source>
        <dbReference type="EMBL" id="OBI46867.1"/>
    </source>
</evidence>
<evidence type="ECO:0000313" key="16">
    <source>
        <dbReference type="Proteomes" id="UP000091846"/>
    </source>
</evidence>
<keyword evidence="2" id="KW-0444">Lipid biosynthesis</keyword>
<dbReference type="CDD" id="cd09818">
    <property type="entry name" value="PIOX_like"/>
    <property type="match status" value="1"/>
</dbReference>
<gene>
    <name evidence="15" type="ORF">A5708_12880</name>
</gene>
<evidence type="ECO:0000256" key="7">
    <source>
        <dbReference type="ARBA" id="ARBA00022821"/>
    </source>
</evidence>
<dbReference type="Gene3D" id="2.40.180.10">
    <property type="entry name" value="Catalase core domain"/>
    <property type="match status" value="1"/>
</dbReference>
<keyword evidence="7" id="KW-0611">Plant defense</keyword>
<dbReference type="GO" id="GO:0004601">
    <property type="term" value="F:peroxidase activity"/>
    <property type="evidence" value="ECO:0007669"/>
    <property type="project" value="UniProtKB-KW"/>
</dbReference>
<feature type="region of interest" description="Disordered" evidence="14">
    <location>
        <begin position="90"/>
        <end position="120"/>
    </location>
</feature>
<dbReference type="GO" id="GO:0006633">
    <property type="term" value="P:fatty acid biosynthetic process"/>
    <property type="evidence" value="ECO:0007669"/>
    <property type="project" value="UniProtKB-KW"/>
</dbReference>
<dbReference type="Gene3D" id="1.10.640.10">
    <property type="entry name" value="Haem peroxidase domain superfamily, animal type"/>
    <property type="match status" value="1"/>
</dbReference>
<evidence type="ECO:0000256" key="13">
    <source>
        <dbReference type="ARBA" id="ARBA00023160"/>
    </source>
</evidence>
<dbReference type="SUPFAM" id="SSF48113">
    <property type="entry name" value="Heme-dependent peroxidases"/>
    <property type="match status" value="1"/>
</dbReference>
<dbReference type="InterPro" id="IPR019791">
    <property type="entry name" value="Haem_peroxidase_animal"/>
</dbReference>
<dbReference type="Proteomes" id="UP000091846">
    <property type="component" value="Unassembled WGS sequence"/>
</dbReference>
<protein>
    <recommendedName>
        <fullName evidence="17">Peroxidase</fullName>
    </recommendedName>
</protein>
<comment type="caution">
    <text evidence="15">The sequence shown here is derived from an EMBL/GenBank/DDBJ whole genome shotgun (WGS) entry which is preliminary data.</text>
</comment>
<comment type="cofactor">
    <cofactor evidence="1">
        <name>Ca(2+)</name>
        <dbReference type="ChEBI" id="CHEBI:29108"/>
    </cofactor>
</comment>
<keyword evidence="13" id="KW-0275">Fatty acid biosynthesis</keyword>
<organism evidence="15 16">
    <name type="scientific">Mycobacterium colombiense</name>
    <dbReference type="NCBI Taxonomy" id="339268"/>
    <lineage>
        <taxon>Bacteria</taxon>
        <taxon>Bacillati</taxon>
        <taxon>Actinomycetota</taxon>
        <taxon>Actinomycetes</taxon>
        <taxon>Mycobacteriales</taxon>
        <taxon>Mycobacteriaceae</taxon>
        <taxon>Mycobacterium</taxon>
        <taxon>Mycobacterium avium complex (MAC)</taxon>
    </lineage>
</organism>
<dbReference type="EMBL" id="LZKI01000006">
    <property type="protein sequence ID" value="OBI46867.1"/>
    <property type="molecule type" value="Genomic_DNA"/>
</dbReference>
<dbReference type="GO" id="GO:0016702">
    <property type="term" value="F:oxidoreductase activity, acting on single donors with incorporation of molecular oxygen, incorporation of two atoms of oxygen"/>
    <property type="evidence" value="ECO:0007669"/>
    <property type="project" value="TreeGrafter"/>
</dbReference>
<evidence type="ECO:0000256" key="6">
    <source>
        <dbReference type="ARBA" id="ARBA00022767"/>
    </source>
</evidence>
<dbReference type="GO" id="GO:0046872">
    <property type="term" value="F:metal ion binding"/>
    <property type="evidence" value="ECO:0007669"/>
    <property type="project" value="UniProtKB-KW"/>
</dbReference>
<sequence length="970" mass="110423">MTGPLSKLLSLAAETVDRSVVWWRLPPPLGIPILVGLRNRLRALNLYDTGRGPKDRPPHADPQAGNLTARTLNGTYNDLLDPLMGSQGSRFGRNIPLSDTRPEDRWRLEEDPNPREVSQRLLSRGNGGFQPATTLNLLAAAWIQFEVHDWFSHGTLEHNPWRIEIADHDTWPNRPMLVSRTVPDPSADPAGEPTFVTKDTHWWDSSQMYGRSLDFANGLRRGERKGKLRIDKLGLTPEDLDHCLDYRGPAGNYWLGLAILHSLFMREHNAICERLAAEYPNMSDDELYDKARLVNIALMAKIHTIDWTPAIIAHPTTVYGMRANWFGVLGEGFRRRFRRRIFKSEILQGIPGSPTDHFGVPYSLTEEFVAVYRMHPLIPDDFVFRSATDNTKLGDYQLRDLLLGAVRDRLGEYKMEDIFYSFGRSYPGALNLHNFPTHLQEFKQHMDGPLVDLATIDIVRIRERGVPRYNEFRRLLRLRPASSFEDLTDNPQWAQELRDVYGDVERVDLMIGLYAEPKPPGFGFSDTAFRIFMLMASRRLNSDRFFTNDFRPEIYTQAGMDWIAENNMRTVLLRHFPALEPALCGVKNPFAPWKRVTGKAPVKPIAYSEDLEQRRCGEDLWIGWIVKVLHWNNTRAYRRYKHGIRDAHAKSHGILQGKLIVNDGLDDELRQGLFAETKKEFDVIARLSSTSGALRSDQLRGVRGLGIKVLEVPGDREPDTGLPGEPEATTQDFVLVTHREFPFADVRAYATKGMLAAWLLARLPDDWLGMVGHVLDAAVWAGIRLSPTLALLILPNNHLLGEIFYSSAPLRYGNHVVKIRYMPSSPAVKALMGVPISPNAGPDAHRDSVVQFFESNRAEYELQVQLCTDTQTMPIEDASVEWPASASPYRTIARIVFESQNADSPARRQYGDDVLSFNSWRTLVVHRPLGSINRLKKRVYEESSKFRHEKNRVAQQEPAHISDLPDHRPD</sequence>
<dbReference type="GO" id="GO:0006952">
    <property type="term" value="P:defense response"/>
    <property type="evidence" value="ECO:0007669"/>
    <property type="project" value="UniProtKB-KW"/>
</dbReference>
<dbReference type="SUPFAM" id="SSF56634">
    <property type="entry name" value="Heme-dependent catalase-like"/>
    <property type="match status" value="1"/>
</dbReference>
<keyword evidence="12" id="KW-0443">Lipid metabolism</keyword>
<evidence type="ECO:0000256" key="5">
    <source>
        <dbReference type="ARBA" id="ARBA00022723"/>
    </source>
</evidence>
<evidence type="ECO:0000256" key="12">
    <source>
        <dbReference type="ARBA" id="ARBA00023098"/>
    </source>
</evidence>
<dbReference type="InterPro" id="IPR020835">
    <property type="entry name" value="Catalase_sf"/>
</dbReference>
<keyword evidence="9" id="KW-0223">Dioxygenase</keyword>
<dbReference type="GO" id="GO:0006979">
    <property type="term" value="P:response to oxidative stress"/>
    <property type="evidence" value="ECO:0007669"/>
    <property type="project" value="InterPro"/>
</dbReference>
<name>A0A1A2ZBN2_9MYCO</name>
<dbReference type="PANTHER" id="PTHR11903">
    <property type="entry name" value="PROSTAGLANDIN G/H SYNTHASE"/>
    <property type="match status" value="1"/>
</dbReference>
<keyword evidence="11" id="KW-0408">Iron</keyword>
<evidence type="ECO:0000256" key="1">
    <source>
        <dbReference type="ARBA" id="ARBA00001913"/>
    </source>
</evidence>
<dbReference type="AlphaFoldDB" id="A0A1A2ZBN2"/>
<evidence type="ECO:0000256" key="10">
    <source>
        <dbReference type="ARBA" id="ARBA00023002"/>
    </source>
</evidence>
<keyword evidence="8" id="KW-0276">Fatty acid metabolism</keyword>
<evidence type="ECO:0008006" key="17">
    <source>
        <dbReference type="Google" id="ProtNLM"/>
    </source>
</evidence>
<dbReference type="PROSITE" id="PS50292">
    <property type="entry name" value="PEROXIDASE_3"/>
    <property type="match status" value="1"/>
</dbReference>
<evidence type="ECO:0000256" key="9">
    <source>
        <dbReference type="ARBA" id="ARBA00022964"/>
    </source>
</evidence>
<evidence type="ECO:0000256" key="2">
    <source>
        <dbReference type="ARBA" id="ARBA00022516"/>
    </source>
</evidence>
<evidence type="ECO:0000256" key="14">
    <source>
        <dbReference type="SAM" id="MobiDB-lite"/>
    </source>
</evidence>
<keyword evidence="10" id="KW-0560">Oxidoreductase</keyword>
<dbReference type="InterPro" id="IPR034815">
    <property type="entry name" value="A_dioxygenase"/>
</dbReference>
<accession>A0A1A2ZBN2</accession>
<evidence type="ECO:0000256" key="4">
    <source>
        <dbReference type="ARBA" id="ARBA00022617"/>
    </source>
</evidence>
<dbReference type="GO" id="GO:0020037">
    <property type="term" value="F:heme binding"/>
    <property type="evidence" value="ECO:0007669"/>
    <property type="project" value="InterPro"/>
</dbReference>
<dbReference type="InterPro" id="IPR037120">
    <property type="entry name" value="Haem_peroxidase_sf_animal"/>
</dbReference>
<dbReference type="CDD" id="cd08152">
    <property type="entry name" value="y4iL_like"/>
    <property type="match status" value="1"/>
</dbReference>
<keyword evidence="5" id="KW-0479">Metal-binding</keyword>
<dbReference type="InterPro" id="IPR050783">
    <property type="entry name" value="Oxylipin_biosynth_metab"/>
</dbReference>
<feature type="region of interest" description="Disordered" evidence="14">
    <location>
        <begin position="48"/>
        <end position="67"/>
    </location>
</feature>
<dbReference type="PANTHER" id="PTHR11903:SF11">
    <property type="entry name" value="ALPHA-DIOXYGENASE 1"/>
    <property type="match status" value="1"/>
</dbReference>
<evidence type="ECO:0000256" key="8">
    <source>
        <dbReference type="ARBA" id="ARBA00022832"/>
    </source>
</evidence>
<feature type="compositionally biased region" description="Basic and acidic residues" evidence="14">
    <location>
        <begin position="100"/>
        <end position="118"/>
    </location>
</feature>
<evidence type="ECO:0000256" key="11">
    <source>
        <dbReference type="ARBA" id="ARBA00023004"/>
    </source>
</evidence>
<feature type="region of interest" description="Disordered" evidence="14">
    <location>
        <begin position="942"/>
        <end position="970"/>
    </location>
</feature>
<keyword evidence="3" id="KW-0575">Peroxidase</keyword>
<reference evidence="15 16" key="1">
    <citation type="submission" date="2016-06" db="EMBL/GenBank/DDBJ databases">
        <authorList>
            <person name="Kjaerup R.B."/>
            <person name="Dalgaard T.S."/>
            <person name="Juul-Madsen H.R."/>
        </authorList>
    </citation>
    <scope>NUCLEOTIDE SEQUENCE [LARGE SCALE GENOMIC DNA]</scope>
    <source>
        <strain evidence="15 16">E1334</strain>
    </source>
</reference>
<dbReference type="Pfam" id="PF03098">
    <property type="entry name" value="An_peroxidase"/>
    <property type="match status" value="1"/>
</dbReference>
<dbReference type="GO" id="GO:0031408">
    <property type="term" value="P:oxylipin biosynthetic process"/>
    <property type="evidence" value="ECO:0007669"/>
    <property type="project" value="UniProtKB-KW"/>
</dbReference>
<dbReference type="InterPro" id="IPR010255">
    <property type="entry name" value="Haem_peroxidase_sf"/>
</dbReference>
<keyword evidence="6" id="KW-0925">Oxylipin biosynthesis</keyword>